<keyword evidence="4" id="KW-0472">Membrane</keyword>
<organism evidence="6 7">
    <name type="scientific">Lutibacter aestuarii</name>
    <dbReference type="NCBI Taxonomy" id="861111"/>
    <lineage>
        <taxon>Bacteria</taxon>
        <taxon>Pseudomonadati</taxon>
        <taxon>Bacteroidota</taxon>
        <taxon>Flavobacteriia</taxon>
        <taxon>Flavobacteriales</taxon>
        <taxon>Flavobacteriaceae</taxon>
        <taxon>Lutibacter</taxon>
    </lineage>
</organism>
<evidence type="ECO:0000313" key="7">
    <source>
        <dbReference type="Proteomes" id="UP001597032"/>
    </source>
</evidence>
<dbReference type="InterPro" id="IPR029044">
    <property type="entry name" value="Nucleotide-diphossugar_trans"/>
</dbReference>
<dbReference type="PANTHER" id="PTHR43630:SF1">
    <property type="entry name" value="POLY-BETA-1,6-N-ACETYL-D-GLUCOSAMINE SYNTHASE"/>
    <property type="match status" value="1"/>
</dbReference>
<dbReference type="EMBL" id="JBHTIC010000016">
    <property type="protein sequence ID" value="MFD0762692.1"/>
    <property type="molecule type" value="Genomic_DNA"/>
</dbReference>
<evidence type="ECO:0000256" key="4">
    <source>
        <dbReference type="SAM" id="Phobius"/>
    </source>
</evidence>
<feature type="transmembrane region" description="Helical" evidence="4">
    <location>
        <begin position="283"/>
        <end position="305"/>
    </location>
</feature>
<keyword evidence="4" id="KW-1133">Transmembrane helix</keyword>
<keyword evidence="3 6" id="KW-0808">Transferase</keyword>
<feature type="transmembrane region" description="Helical" evidence="4">
    <location>
        <begin position="311"/>
        <end position="327"/>
    </location>
</feature>
<evidence type="ECO:0000256" key="2">
    <source>
        <dbReference type="ARBA" id="ARBA00022676"/>
    </source>
</evidence>
<dbReference type="Pfam" id="PF00535">
    <property type="entry name" value="Glycos_transf_2"/>
    <property type="match status" value="1"/>
</dbReference>
<dbReference type="Proteomes" id="UP001597032">
    <property type="component" value="Unassembled WGS sequence"/>
</dbReference>
<reference evidence="7" key="1">
    <citation type="journal article" date="2019" name="Int. J. Syst. Evol. Microbiol.">
        <title>The Global Catalogue of Microorganisms (GCM) 10K type strain sequencing project: providing services to taxonomists for standard genome sequencing and annotation.</title>
        <authorList>
            <consortium name="The Broad Institute Genomics Platform"/>
            <consortium name="The Broad Institute Genome Sequencing Center for Infectious Disease"/>
            <person name="Wu L."/>
            <person name="Ma J."/>
        </authorList>
    </citation>
    <scope>NUCLEOTIDE SEQUENCE [LARGE SCALE GENOMIC DNA]</scope>
    <source>
        <strain evidence="7">CCUG 60022</strain>
    </source>
</reference>
<dbReference type="GO" id="GO:0016757">
    <property type="term" value="F:glycosyltransferase activity"/>
    <property type="evidence" value="ECO:0007669"/>
    <property type="project" value="UniProtKB-KW"/>
</dbReference>
<keyword evidence="2 6" id="KW-0328">Glycosyltransferase</keyword>
<evidence type="ECO:0000313" key="6">
    <source>
        <dbReference type="EMBL" id="MFD0762692.1"/>
    </source>
</evidence>
<accession>A0ABW2Z7B9</accession>
<evidence type="ECO:0000256" key="3">
    <source>
        <dbReference type="ARBA" id="ARBA00022679"/>
    </source>
</evidence>
<dbReference type="Gene3D" id="3.90.550.10">
    <property type="entry name" value="Spore Coat Polysaccharide Biosynthesis Protein SpsA, Chain A"/>
    <property type="match status" value="1"/>
</dbReference>
<feature type="transmembrane region" description="Helical" evidence="4">
    <location>
        <begin position="339"/>
        <end position="359"/>
    </location>
</feature>
<name>A0ABW2Z7B9_9FLAO</name>
<dbReference type="RefSeq" id="WP_298264202.1">
    <property type="nucleotide sequence ID" value="NZ_JBHTIC010000016.1"/>
</dbReference>
<feature type="transmembrane region" description="Helical" evidence="4">
    <location>
        <begin position="6"/>
        <end position="30"/>
    </location>
</feature>
<dbReference type="SUPFAM" id="SSF53448">
    <property type="entry name" value="Nucleotide-diphospho-sugar transferases"/>
    <property type="match status" value="1"/>
</dbReference>
<gene>
    <name evidence="6" type="ORF">ACFQZW_11425</name>
</gene>
<evidence type="ECO:0000256" key="1">
    <source>
        <dbReference type="ARBA" id="ARBA00006739"/>
    </source>
</evidence>
<protein>
    <submittedName>
        <fullName evidence="6">Glycosyltransferase</fullName>
        <ecNumber evidence="6">2.4.-.-</ecNumber>
    </submittedName>
</protein>
<dbReference type="InterPro" id="IPR001173">
    <property type="entry name" value="Glyco_trans_2-like"/>
</dbReference>
<dbReference type="PANTHER" id="PTHR43630">
    <property type="entry name" value="POLY-BETA-1,6-N-ACETYL-D-GLUCOSAMINE SYNTHASE"/>
    <property type="match status" value="1"/>
</dbReference>
<proteinExistence type="inferred from homology"/>
<evidence type="ECO:0000259" key="5">
    <source>
        <dbReference type="Pfam" id="PF00535"/>
    </source>
</evidence>
<comment type="similarity">
    <text evidence="1">Belongs to the glycosyltransferase 2 family.</text>
</comment>
<comment type="caution">
    <text evidence="6">The sequence shown here is derived from an EMBL/GenBank/DDBJ whole genome shotgun (WGS) entry which is preliminary data.</text>
</comment>
<feature type="domain" description="Glycosyltransferase 2-like" evidence="5">
    <location>
        <begin position="44"/>
        <end position="175"/>
    </location>
</feature>
<keyword evidence="7" id="KW-1185">Reference proteome</keyword>
<sequence>MLEYLFIAFIVIFCIQFIFYFFIFGTITFFKNKPTKSNFSKPISIIICAKNEAENLTKNLPHFLNQNYHTFELVLINDSSSDTTLEVLEKFKKKATIPIKIVDVKANEQFWGSKKYALTLGIKAASFDHLLFSDADCYPNSTHWITEMSQFFNSEKQLILGYGAYKKVSKSVLNKLIRFETLLTAIQYFSYSKIGSPYMGVGRNLAYTKSLFFENNGFVNHMKIKSGDDDLFVNQVATKNNTTFNSSPKSFTISTPKTTFKEWVQQKRRHVSTASFYKPFHKFMLGLFYSTQISFWLFSIVLISFLYRWEIVLPLILVRICIQYLVIGFSAKNFNEKDLITLIPFYEIFLISLQMFIFIKNLISKPSHW</sequence>
<dbReference type="EC" id="2.4.-.-" evidence="6"/>
<keyword evidence="4" id="KW-0812">Transmembrane</keyword>